<evidence type="ECO:0000256" key="1">
    <source>
        <dbReference type="SAM" id="Phobius"/>
    </source>
</evidence>
<keyword evidence="1" id="KW-0472">Membrane</keyword>
<name>A0A8D9CAK8_9VIRU</name>
<evidence type="ECO:0000313" key="2">
    <source>
        <dbReference type="EMBL" id="CAG7581290.1"/>
    </source>
</evidence>
<reference evidence="2" key="1">
    <citation type="submission" date="2021-06" db="EMBL/GenBank/DDBJ databases">
        <authorList>
            <person name="Gannon L."/>
            <person name="Redgwell R T."/>
            <person name="Michniewski S."/>
            <person name="Harrison D C."/>
            <person name="Millard A."/>
        </authorList>
    </citation>
    <scope>NUCLEOTIDE SEQUENCE</scope>
</reference>
<keyword evidence="1" id="KW-0812">Transmembrane</keyword>
<feature type="transmembrane region" description="Helical" evidence="1">
    <location>
        <begin position="6"/>
        <end position="26"/>
    </location>
</feature>
<keyword evidence="1" id="KW-1133">Transmembrane helix</keyword>
<proteinExistence type="predicted"/>
<protein>
    <submittedName>
        <fullName evidence="2">Uncharacterized protein</fullName>
    </submittedName>
</protein>
<organism evidence="2">
    <name type="scientific">uncultured marine phage</name>
    <dbReference type="NCBI Taxonomy" id="707152"/>
    <lineage>
        <taxon>Viruses</taxon>
        <taxon>environmental samples</taxon>
    </lineage>
</organism>
<accession>A0A8D9CAK8</accession>
<feature type="transmembrane region" description="Helical" evidence="1">
    <location>
        <begin position="38"/>
        <end position="57"/>
    </location>
</feature>
<sequence>MITLLILLSGIPITLLVLLITDWVGYDRTLSFRGKMSLSRWGWIGLIFYIIEITYLSNYKN</sequence>
<dbReference type="EMBL" id="OU342829">
    <property type="protein sequence ID" value="CAG7581290.1"/>
    <property type="molecule type" value="Genomic_DNA"/>
</dbReference>
<gene>
    <name evidence="2" type="ORF">SLAVMIC_00769</name>
</gene>